<protein>
    <recommendedName>
        <fullName evidence="9">C2H2-type domain-containing protein</fullName>
    </recommendedName>
</protein>
<feature type="compositionally biased region" description="Low complexity" evidence="8">
    <location>
        <begin position="1349"/>
        <end position="1366"/>
    </location>
</feature>
<organism evidence="10 11">
    <name type="scientific">Mortierella alpina</name>
    <name type="common">Oleaginous fungus</name>
    <name type="synonym">Mortierella renispora</name>
    <dbReference type="NCBI Taxonomy" id="64518"/>
    <lineage>
        <taxon>Eukaryota</taxon>
        <taxon>Fungi</taxon>
        <taxon>Fungi incertae sedis</taxon>
        <taxon>Mucoromycota</taxon>
        <taxon>Mortierellomycotina</taxon>
        <taxon>Mortierellomycetes</taxon>
        <taxon>Mortierellales</taxon>
        <taxon>Mortierellaceae</taxon>
        <taxon>Mortierella</taxon>
    </lineage>
</organism>
<proteinExistence type="predicted"/>
<feature type="compositionally biased region" description="Basic and acidic residues" evidence="8">
    <location>
        <begin position="1335"/>
        <end position="1348"/>
    </location>
</feature>
<dbReference type="PROSITE" id="PS00028">
    <property type="entry name" value="ZINC_FINGER_C2H2_1"/>
    <property type="match status" value="1"/>
</dbReference>
<evidence type="ECO:0000256" key="5">
    <source>
        <dbReference type="ARBA" id="ARBA00022833"/>
    </source>
</evidence>
<feature type="compositionally biased region" description="Polar residues" evidence="8">
    <location>
        <begin position="86"/>
        <end position="96"/>
    </location>
</feature>
<sequence>MVVRSSSSHHSSGSCSPIQLHTPTDTHAASRAPTTDLAASVGLDSSRHLRGQSASHPQPNPTQTSSSSPPHPHLHNTHHYDPQHDASAQPSVAQTEHSSRSLGFGFGRDSGSESRPAAKNNASIPVSAPSFPHSTHDSHDFNNSQSTNTRPTHSYDHAAADTGSTFASDPGLRRGSNLSSSSSGIKTEEDQEVPTSTRTAAAAGVAERGEQQSGIMGATAYHASDTQAGTAGSGPLSPSPSSMNTTLPVSCHPGHTSSLHSYHPGQTHTTPPTSSPSPHASPFGPTLNNKRRSHADLLFVPIKIKEKRNSCASTASNADSYRPDDTMDHPVWHPKSASAGSTTVQSRATAPLESQTSPSVIRKLSVTKGSGKAAAGGATSSPKTFQCTGYPGCNMVFTRSEHLARHERKHTGEKPYKCIVPNCPRTFSRYDNMIQHTQTHGDRTKRDSLSAAGTAGGGSQSRPTSLQSTPLVAGRPRGGSSPGMFGTGYDDPHFPRSLQSSPAGASFGPNPAFTQQHHHPHHAYSPYYSHLQQQHQQHSSQWAAPSGAHANSSQGTVSGRHPSIHNGDLKPYLPASSGSSTPVIRTLKANSRSLPHLQPRSSPSVPSDSPGMGQHHGMSGMEIEELKRRKSEILLPSYSGSRSTSAYSQGHGIGLGMSPFTTTTSQSHSLHQVERLTPQEQERWNEHRRSVLPVHQSRRDSRGRMTPPDYSELSQGPVRRSGSITQSYSGHPQPMSAQEKERLLEHRRSTPELMYDSSKAMKRSSNDPTDMIVQPLPSRDTRTGRQWYSQVTTSLPSSLTINPRSSSLAGREGPLAHGGSSSVASAGEDASTVLPPIAGSIDDHRQSRPRSHSSHIHPLSRPSEQPGSSFGSWPSSRESELQDRPLRLDPKLSPRLEQYLEDRHFPIRKREVLDFIERMDAREFFGLKSQVAETYANEQFRNPEFLGNMTAVLCAIQAPHPSLKRSDQRQLFGQSGNPRASNGSMKSMSDLGSGVERSSNDMELEEQERENSMDVDPSPHEGFAEQYQQQQRVVLDIDMDSFRRDPEPDVRGLDGLSIKSLEPTTSFVAGFEPVMDYREMADGSRVSEEPPRSVSGYPLNARIGRFYLPKLAYRTRESLVAIQQLQEQQRLSPGGPWVCCQFEEYRGLWVWVLESVLEKYHEISLRHKMALTLVGARVYHPTPQFVQDEWSQQPHGHQQHDSLPSSMANARVATYEEYQRNLLPGDPRRRESFSQPGAGVPATTTTTHGTYYSDYRQHPQNLQREDLSSAPSSPRSPHHDDLFPEDNQTNESASSTPQQEASSMTTTTTNMSTNNSMHRRISIAELCNPMQSLATERERDRFQREDSHFPSSSSSPSEANSKRSSM</sequence>
<feature type="region of interest" description="Disordered" evidence="8">
    <location>
        <begin position="756"/>
        <end position="890"/>
    </location>
</feature>
<evidence type="ECO:0000313" key="11">
    <source>
        <dbReference type="Proteomes" id="UP000717515"/>
    </source>
</evidence>
<keyword evidence="5" id="KW-0862">Zinc</keyword>
<feature type="compositionally biased region" description="Basic and acidic residues" evidence="8">
    <location>
        <begin position="877"/>
        <end position="890"/>
    </location>
</feature>
<feature type="region of interest" description="Disordered" evidence="8">
    <location>
        <begin position="677"/>
        <end position="741"/>
    </location>
</feature>
<dbReference type="GO" id="GO:0000785">
    <property type="term" value="C:chromatin"/>
    <property type="evidence" value="ECO:0007669"/>
    <property type="project" value="TreeGrafter"/>
</dbReference>
<feature type="compositionally biased region" description="Low complexity" evidence="8">
    <location>
        <begin position="599"/>
        <end position="610"/>
    </location>
</feature>
<feature type="compositionally biased region" description="Low complexity" evidence="8">
    <location>
        <begin position="173"/>
        <end position="184"/>
    </location>
</feature>
<reference evidence="10" key="1">
    <citation type="submission" date="2021-07" db="EMBL/GenBank/DDBJ databases">
        <title>Draft genome of Mortierella alpina, strain LL118, isolated from an aspen leaf litter sample.</title>
        <authorList>
            <person name="Yang S."/>
            <person name="Vinatzer B.A."/>
        </authorList>
    </citation>
    <scope>NUCLEOTIDE SEQUENCE</scope>
    <source>
        <strain evidence="10">LL118</strain>
    </source>
</reference>
<feature type="compositionally biased region" description="Polar residues" evidence="8">
    <location>
        <begin position="576"/>
        <end position="593"/>
    </location>
</feature>
<feature type="compositionally biased region" description="Basic and acidic residues" evidence="8">
    <location>
        <begin position="680"/>
        <end position="689"/>
    </location>
</feature>
<feature type="compositionally biased region" description="Polar residues" evidence="8">
    <location>
        <begin position="310"/>
        <end position="319"/>
    </location>
</feature>
<keyword evidence="6" id="KW-0539">Nucleus</keyword>
<feature type="compositionally biased region" description="Low complexity" evidence="8">
    <location>
        <begin position="523"/>
        <end position="541"/>
    </location>
</feature>
<dbReference type="InterPro" id="IPR013087">
    <property type="entry name" value="Znf_C2H2_type"/>
</dbReference>
<feature type="compositionally biased region" description="Polar residues" evidence="8">
    <location>
        <begin position="784"/>
        <end position="808"/>
    </location>
</feature>
<feature type="compositionally biased region" description="Low complexity" evidence="8">
    <location>
        <begin position="233"/>
        <end position="242"/>
    </location>
</feature>
<dbReference type="EMBL" id="JAIFTL010000226">
    <property type="protein sequence ID" value="KAG9321144.1"/>
    <property type="molecule type" value="Genomic_DNA"/>
</dbReference>
<feature type="compositionally biased region" description="Low complexity" evidence="8">
    <location>
        <begin position="818"/>
        <end position="831"/>
    </location>
</feature>
<feature type="compositionally biased region" description="Low complexity" evidence="8">
    <location>
        <begin position="1"/>
        <end position="16"/>
    </location>
</feature>
<feature type="compositionally biased region" description="Basic and acidic residues" evidence="8">
    <location>
        <begin position="321"/>
        <end position="331"/>
    </location>
</feature>
<dbReference type="SUPFAM" id="SSF57667">
    <property type="entry name" value="beta-beta-alpha zinc fingers"/>
    <property type="match status" value="1"/>
</dbReference>
<keyword evidence="3" id="KW-0677">Repeat</keyword>
<feature type="compositionally biased region" description="Low complexity" evidence="8">
    <location>
        <begin position="267"/>
        <end position="282"/>
    </location>
</feature>
<dbReference type="PROSITE" id="PS50157">
    <property type="entry name" value="ZINC_FINGER_C2H2_2"/>
    <property type="match status" value="2"/>
</dbReference>
<dbReference type="Pfam" id="PF00096">
    <property type="entry name" value="zf-C2H2"/>
    <property type="match status" value="1"/>
</dbReference>
<dbReference type="GO" id="GO:0008270">
    <property type="term" value="F:zinc ion binding"/>
    <property type="evidence" value="ECO:0007669"/>
    <property type="project" value="UniProtKB-KW"/>
</dbReference>
<keyword evidence="4 7" id="KW-0863">Zinc-finger</keyword>
<feature type="compositionally biased region" description="Basic and acidic residues" evidence="8">
    <location>
        <begin position="439"/>
        <end position="448"/>
    </location>
</feature>
<comment type="caution">
    <text evidence="10">The sequence shown here is derived from an EMBL/GenBank/DDBJ whole genome shotgun (WGS) entry which is preliminary data.</text>
</comment>
<feature type="compositionally biased region" description="Polar residues" evidence="8">
    <location>
        <begin position="865"/>
        <end position="876"/>
    </location>
</feature>
<evidence type="ECO:0000259" key="9">
    <source>
        <dbReference type="PROSITE" id="PS50157"/>
    </source>
</evidence>
<feature type="domain" description="C2H2-type" evidence="9">
    <location>
        <begin position="416"/>
        <end position="445"/>
    </location>
</feature>
<evidence type="ECO:0000256" key="2">
    <source>
        <dbReference type="ARBA" id="ARBA00022723"/>
    </source>
</evidence>
<dbReference type="GO" id="GO:0005634">
    <property type="term" value="C:nucleus"/>
    <property type="evidence" value="ECO:0007669"/>
    <property type="project" value="UniProtKB-SubCell"/>
</dbReference>
<evidence type="ECO:0000256" key="4">
    <source>
        <dbReference type="ARBA" id="ARBA00022771"/>
    </source>
</evidence>
<feature type="compositionally biased region" description="Basic and acidic residues" evidence="8">
    <location>
        <begin position="1009"/>
        <end position="1021"/>
    </location>
</feature>
<comment type="subcellular location">
    <subcellularLocation>
        <location evidence="1">Nucleus</location>
    </subcellularLocation>
</comment>
<dbReference type="Gene3D" id="3.30.160.60">
    <property type="entry name" value="Classic Zinc Finger"/>
    <property type="match status" value="2"/>
</dbReference>
<feature type="compositionally biased region" description="Polar residues" evidence="8">
    <location>
        <begin position="1286"/>
        <end position="1301"/>
    </location>
</feature>
<feature type="compositionally biased region" description="Low complexity" evidence="8">
    <location>
        <begin position="55"/>
        <end position="68"/>
    </location>
</feature>
<feature type="domain" description="C2H2-type" evidence="9">
    <location>
        <begin position="385"/>
        <end position="415"/>
    </location>
</feature>
<feature type="region of interest" description="Disordered" evidence="8">
    <location>
        <begin position="1221"/>
        <end position="1366"/>
    </location>
</feature>
<dbReference type="FunFam" id="3.30.160.60:FF:002343">
    <property type="entry name" value="Zinc finger protein 33A"/>
    <property type="match status" value="1"/>
</dbReference>
<evidence type="ECO:0000256" key="3">
    <source>
        <dbReference type="ARBA" id="ARBA00022737"/>
    </source>
</evidence>
<feature type="region of interest" description="Disordered" evidence="8">
    <location>
        <begin position="1"/>
        <end position="212"/>
    </location>
</feature>
<evidence type="ECO:0000256" key="8">
    <source>
        <dbReference type="SAM" id="MobiDB-lite"/>
    </source>
</evidence>
<feature type="compositionally biased region" description="Polar residues" evidence="8">
    <location>
        <begin position="17"/>
        <end position="27"/>
    </location>
</feature>
<feature type="compositionally biased region" description="Polar residues" evidence="8">
    <location>
        <begin position="141"/>
        <end position="152"/>
    </location>
</feature>
<dbReference type="InterPro" id="IPR036236">
    <property type="entry name" value="Znf_C2H2_sf"/>
</dbReference>
<name>A0A9P8CWK2_MORAP</name>
<feature type="compositionally biased region" description="Polar residues" evidence="8">
    <location>
        <begin position="338"/>
        <end position="359"/>
    </location>
</feature>
<keyword evidence="2" id="KW-0479">Metal-binding</keyword>
<dbReference type="PANTHER" id="PTHR40626:SF11">
    <property type="entry name" value="ZINC FINGER PROTEIN YPR022C"/>
    <property type="match status" value="1"/>
</dbReference>
<dbReference type="PANTHER" id="PTHR40626">
    <property type="entry name" value="MIP31509P"/>
    <property type="match status" value="1"/>
</dbReference>
<feature type="compositionally biased region" description="Low complexity" evidence="8">
    <location>
        <begin position="1302"/>
        <end position="1316"/>
    </location>
</feature>
<dbReference type="GO" id="GO:0000981">
    <property type="term" value="F:DNA-binding transcription factor activity, RNA polymerase II-specific"/>
    <property type="evidence" value="ECO:0007669"/>
    <property type="project" value="InterPro"/>
</dbReference>
<feature type="region of interest" description="Disordered" evidence="8">
    <location>
        <begin position="437"/>
        <end position="618"/>
    </location>
</feature>
<dbReference type="PROSITE" id="PS51257">
    <property type="entry name" value="PROKAR_LIPOPROTEIN"/>
    <property type="match status" value="1"/>
</dbReference>
<feature type="region of interest" description="Disordered" evidence="8">
    <location>
        <begin position="225"/>
        <end position="290"/>
    </location>
</feature>
<feature type="region of interest" description="Disordered" evidence="8">
    <location>
        <begin position="963"/>
        <end position="1021"/>
    </location>
</feature>
<dbReference type="Proteomes" id="UP000717515">
    <property type="component" value="Unassembled WGS sequence"/>
</dbReference>
<evidence type="ECO:0000256" key="7">
    <source>
        <dbReference type="PROSITE-ProRule" id="PRU00042"/>
    </source>
</evidence>
<evidence type="ECO:0000256" key="6">
    <source>
        <dbReference type="ARBA" id="ARBA00023242"/>
    </source>
</evidence>
<feature type="region of interest" description="Disordered" evidence="8">
    <location>
        <begin position="309"/>
        <end position="359"/>
    </location>
</feature>
<feature type="compositionally biased region" description="Polar residues" evidence="8">
    <location>
        <begin position="255"/>
        <end position="266"/>
    </location>
</feature>
<evidence type="ECO:0000313" key="10">
    <source>
        <dbReference type="EMBL" id="KAG9321144.1"/>
    </source>
</evidence>
<dbReference type="GO" id="GO:0000978">
    <property type="term" value="F:RNA polymerase II cis-regulatory region sequence-specific DNA binding"/>
    <property type="evidence" value="ECO:0007669"/>
    <property type="project" value="InterPro"/>
</dbReference>
<dbReference type="SMART" id="SM00355">
    <property type="entry name" value="ZnF_C2H2"/>
    <property type="match status" value="2"/>
</dbReference>
<dbReference type="InterPro" id="IPR051059">
    <property type="entry name" value="VerF-like"/>
</dbReference>
<gene>
    <name evidence="10" type="ORF">KVV02_002422</name>
</gene>
<accession>A0A9P8CWK2</accession>
<feature type="compositionally biased region" description="Polar residues" evidence="8">
    <location>
        <begin position="969"/>
        <end position="987"/>
    </location>
</feature>
<evidence type="ECO:0000256" key="1">
    <source>
        <dbReference type="ARBA" id="ARBA00004123"/>
    </source>
</evidence>